<dbReference type="CDD" id="cd00118">
    <property type="entry name" value="LysM"/>
    <property type="match status" value="1"/>
</dbReference>
<evidence type="ECO:0000256" key="3">
    <source>
        <dbReference type="ARBA" id="ARBA00022529"/>
    </source>
</evidence>
<proteinExistence type="predicted"/>
<dbReference type="Gene3D" id="3.10.350.10">
    <property type="entry name" value="LysM domain"/>
    <property type="match status" value="1"/>
</dbReference>
<keyword evidence="9" id="KW-1185">Reference proteome</keyword>
<reference evidence="8 9" key="1">
    <citation type="submission" date="2024-09" db="EMBL/GenBank/DDBJ databases">
        <title>Chromosome-scale assembly of Riccia sorocarpa.</title>
        <authorList>
            <person name="Paukszto L."/>
        </authorList>
    </citation>
    <scope>NUCLEOTIDE SEQUENCE [LARGE SCALE GENOMIC DNA]</scope>
    <source>
        <strain evidence="8">LP-2024</strain>
        <tissue evidence="8">Aerial parts of the thallus</tissue>
    </source>
</reference>
<dbReference type="PANTHER" id="PTHR11195">
    <property type="entry name" value="DESTABILASE-RELATED"/>
    <property type="match status" value="1"/>
</dbReference>
<evidence type="ECO:0000256" key="1">
    <source>
        <dbReference type="ARBA" id="ARBA00000632"/>
    </source>
</evidence>
<dbReference type="PROSITE" id="PS51909">
    <property type="entry name" value="LYSOZYME_I"/>
    <property type="match status" value="1"/>
</dbReference>
<dbReference type="SMART" id="SM00257">
    <property type="entry name" value="LysM"/>
    <property type="match status" value="1"/>
</dbReference>
<dbReference type="SUPFAM" id="SSF54106">
    <property type="entry name" value="LysM domain"/>
    <property type="match status" value="1"/>
</dbReference>
<evidence type="ECO:0000256" key="2">
    <source>
        <dbReference type="ARBA" id="ARBA00012732"/>
    </source>
</evidence>
<evidence type="ECO:0000313" key="8">
    <source>
        <dbReference type="EMBL" id="KAL3681226.1"/>
    </source>
</evidence>
<dbReference type="Proteomes" id="UP001633002">
    <property type="component" value="Unassembled WGS sequence"/>
</dbReference>
<comment type="caution">
    <text evidence="8">The sequence shown here is derived from an EMBL/GenBank/DDBJ whole genome shotgun (WGS) entry which is preliminary data.</text>
</comment>
<evidence type="ECO:0000313" key="9">
    <source>
        <dbReference type="Proteomes" id="UP001633002"/>
    </source>
</evidence>
<gene>
    <name evidence="8" type="ORF">R1sor_024182</name>
</gene>
<dbReference type="InterPro" id="IPR008597">
    <property type="entry name" value="Invert_lysozyme"/>
</dbReference>
<dbReference type="EMBL" id="JBJQOH010000007">
    <property type="protein sequence ID" value="KAL3681226.1"/>
    <property type="molecule type" value="Genomic_DNA"/>
</dbReference>
<dbReference type="InterPro" id="IPR036779">
    <property type="entry name" value="LysM_dom_sf"/>
</dbReference>
<dbReference type="Gene3D" id="1.10.530.10">
    <property type="match status" value="1"/>
</dbReference>
<dbReference type="GO" id="GO:0031640">
    <property type="term" value="P:killing of cells of another organism"/>
    <property type="evidence" value="ECO:0007669"/>
    <property type="project" value="UniProtKB-KW"/>
</dbReference>
<keyword evidence="4" id="KW-0081">Bacteriolytic enzyme</keyword>
<dbReference type="InterPro" id="IPR018392">
    <property type="entry name" value="LysM"/>
</dbReference>
<sequence length="292" mass="33360">MEEREIGKQPLRTKEWVVQPGDTAWEISERFGLTVEKLTQVNKTIPDVLYPGDVLLVPEDARERPVGWTFQSTKAKFKGVASYPGAKFFDVFPPTRDADEYRCNYRMLLNGLREVESSFIMPAPKGDDGRSIGPLQISTDYHTDAWWQANHSPKYESCEDLDYSERTVINYWLRWCPWALEFGDLETLARTHNGGPQYWQFLSTTNYWRKVRIAMKKWGYHEGFPEFKYLRRKSEIQPLFSAHLPFPPYLFKDAKKTAAVGAGTGALLAVTALDLVDAGSVHPPETEGVLGS</sequence>
<dbReference type="PANTHER" id="PTHR11195:SF20">
    <property type="entry name" value="LYSOZYME"/>
    <property type="match status" value="1"/>
</dbReference>
<evidence type="ECO:0000256" key="5">
    <source>
        <dbReference type="ARBA" id="ARBA00022801"/>
    </source>
</evidence>
<evidence type="ECO:0000256" key="6">
    <source>
        <dbReference type="ARBA" id="ARBA00023295"/>
    </source>
</evidence>
<accession>A0ABD3GRL8</accession>
<comment type="catalytic activity">
    <reaction evidence="1">
        <text>Hydrolysis of (1-&gt;4)-beta-linkages between N-acetylmuramic acid and N-acetyl-D-glucosamine residues in a peptidoglycan and between N-acetyl-D-glucosamine residues in chitodextrins.</text>
        <dbReference type="EC" id="3.2.1.17"/>
    </reaction>
</comment>
<dbReference type="PROSITE" id="PS51782">
    <property type="entry name" value="LYSM"/>
    <property type="match status" value="1"/>
</dbReference>
<feature type="domain" description="LysM" evidence="7">
    <location>
        <begin position="14"/>
        <end position="57"/>
    </location>
</feature>
<name>A0ABD3GRL8_9MARC</name>
<dbReference type="EC" id="3.2.1.17" evidence="2"/>
<keyword evidence="6" id="KW-0326">Glycosidase</keyword>
<protein>
    <recommendedName>
        <fullName evidence="2">lysozyme</fullName>
        <ecNumber evidence="2">3.2.1.17</ecNumber>
    </recommendedName>
</protein>
<dbReference type="AlphaFoldDB" id="A0ABD3GRL8"/>
<keyword evidence="3" id="KW-0929">Antimicrobial</keyword>
<dbReference type="GO" id="GO:0003796">
    <property type="term" value="F:lysozyme activity"/>
    <property type="evidence" value="ECO:0007669"/>
    <property type="project" value="UniProtKB-EC"/>
</dbReference>
<organism evidence="8 9">
    <name type="scientific">Riccia sorocarpa</name>
    <dbReference type="NCBI Taxonomy" id="122646"/>
    <lineage>
        <taxon>Eukaryota</taxon>
        <taxon>Viridiplantae</taxon>
        <taxon>Streptophyta</taxon>
        <taxon>Embryophyta</taxon>
        <taxon>Marchantiophyta</taxon>
        <taxon>Marchantiopsida</taxon>
        <taxon>Marchantiidae</taxon>
        <taxon>Marchantiales</taxon>
        <taxon>Ricciaceae</taxon>
        <taxon>Riccia</taxon>
    </lineage>
</organism>
<evidence type="ECO:0000256" key="4">
    <source>
        <dbReference type="ARBA" id="ARBA00022638"/>
    </source>
</evidence>
<keyword evidence="5" id="KW-0378">Hydrolase</keyword>
<dbReference type="GO" id="GO:0042742">
    <property type="term" value="P:defense response to bacterium"/>
    <property type="evidence" value="ECO:0007669"/>
    <property type="project" value="UniProtKB-KW"/>
</dbReference>
<dbReference type="Pfam" id="PF01476">
    <property type="entry name" value="LysM"/>
    <property type="match status" value="1"/>
</dbReference>
<evidence type="ECO:0000259" key="7">
    <source>
        <dbReference type="PROSITE" id="PS51782"/>
    </source>
</evidence>